<dbReference type="Proteomes" id="UP001262754">
    <property type="component" value="Unassembled WGS sequence"/>
</dbReference>
<dbReference type="CDD" id="cd02440">
    <property type="entry name" value="AdoMet_MTases"/>
    <property type="match status" value="1"/>
</dbReference>
<comment type="caution">
    <text evidence="4">The sequence shown here is derived from an EMBL/GenBank/DDBJ whole genome shotgun (WGS) entry which is preliminary data.</text>
</comment>
<dbReference type="InterPro" id="IPR029063">
    <property type="entry name" value="SAM-dependent_MTases_sf"/>
</dbReference>
<name>A0ABU1MU57_9CAUL</name>
<reference evidence="4 5" key="1">
    <citation type="submission" date="2023-07" db="EMBL/GenBank/DDBJ databases">
        <title>Sorghum-associated microbial communities from plants grown in Nebraska, USA.</title>
        <authorList>
            <person name="Schachtman D."/>
        </authorList>
    </citation>
    <scope>NUCLEOTIDE SEQUENCE [LARGE SCALE GENOMIC DNA]</scope>
    <source>
        <strain evidence="4 5">DS2154</strain>
    </source>
</reference>
<evidence type="ECO:0000313" key="5">
    <source>
        <dbReference type="Proteomes" id="UP001262754"/>
    </source>
</evidence>
<accession>A0ABU1MU57</accession>
<sequence length="276" mass="29553">MTQPNQAQAELWNNQAGQNWVEQNAMLDRLFAPFEPLLVDAVHGATAVLDIGCGAGATTFAVARSLGAQGRCTGADISAPLIELARRKAVETGADNTEFLVADAQQHAFQPAAFDAVISRFGVMFFDDPVVAFANLRRASRTDATLACIVWRGAAENPFMTAAERAAAPLLPEAPPRDPDAPGQFAFADRDRVGAILSAAGWRDVNFQPLDVACAMPTPALDTYAARMGPVSLVLPSLDEDRRRAVVEAARRGFEPFVIDGAARFTAACWRVRGRA</sequence>
<keyword evidence="2" id="KW-0808">Transferase</keyword>
<keyword evidence="5" id="KW-1185">Reference proteome</keyword>
<dbReference type="SUPFAM" id="SSF53335">
    <property type="entry name" value="S-adenosyl-L-methionine-dependent methyltransferases"/>
    <property type="match status" value="1"/>
</dbReference>
<evidence type="ECO:0000259" key="3">
    <source>
        <dbReference type="Pfam" id="PF13649"/>
    </source>
</evidence>
<evidence type="ECO:0000313" key="4">
    <source>
        <dbReference type="EMBL" id="MDR6529724.1"/>
    </source>
</evidence>
<dbReference type="GO" id="GO:0032259">
    <property type="term" value="P:methylation"/>
    <property type="evidence" value="ECO:0007669"/>
    <property type="project" value="UniProtKB-KW"/>
</dbReference>
<gene>
    <name evidence="4" type="ORF">J2800_000448</name>
</gene>
<feature type="domain" description="Methyltransferase" evidence="3">
    <location>
        <begin position="48"/>
        <end position="140"/>
    </location>
</feature>
<proteinExistence type="predicted"/>
<dbReference type="InterPro" id="IPR041698">
    <property type="entry name" value="Methyltransf_25"/>
</dbReference>
<organism evidence="4 5">
    <name type="scientific">Caulobacter rhizosphaerae</name>
    <dbReference type="NCBI Taxonomy" id="2010972"/>
    <lineage>
        <taxon>Bacteria</taxon>
        <taxon>Pseudomonadati</taxon>
        <taxon>Pseudomonadota</taxon>
        <taxon>Alphaproteobacteria</taxon>
        <taxon>Caulobacterales</taxon>
        <taxon>Caulobacteraceae</taxon>
        <taxon>Caulobacter</taxon>
    </lineage>
</organism>
<dbReference type="EMBL" id="JAVDRL010000002">
    <property type="protein sequence ID" value="MDR6529724.1"/>
    <property type="molecule type" value="Genomic_DNA"/>
</dbReference>
<dbReference type="Gene3D" id="3.40.50.150">
    <property type="entry name" value="Vaccinia Virus protein VP39"/>
    <property type="match status" value="1"/>
</dbReference>
<dbReference type="RefSeq" id="WP_310028870.1">
    <property type="nucleotide sequence ID" value="NZ_JAVDRL010000002.1"/>
</dbReference>
<protein>
    <submittedName>
        <fullName evidence="4">SAM-dependent methyltransferase</fullName>
    </submittedName>
</protein>
<evidence type="ECO:0000256" key="2">
    <source>
        <dbReference type="ARBA" id="ARBA00022679"/>
    </source>
</evidence>
<dbReference type="PANTHER" id="PTHR43861">
    <property type="entry name" value="TRANS-ACONITATE 2-METHYLTRANSFERASE-RELATED"/>
    <property type="match status" value="1"/>
</dbReference>
<dbReference type="Pfam" id="PF13649">
    <property type="entry name" value="Methyltransf_25"/>
    <property type="match status" value="1"/>
</dbReference>
<dbReference type="PANTHER" id="PTHR43861:SF1">
    <property type="entry name" value="TRANS-ACONITATE 2-METHYLTRANSFERASE"/>
    <property type="match status" value="1"/>
</dbReference>
<keyword evidence="1 4" id="KW-0489">Methyltransferase</keyword>
<evidence type="ECO:0000256" key="1">
    <source>
        <dbReference type="ARBA" id="ARBA00022603"/>
    </source>
</evidence>
<dbReference type="GO" id="GO:0008168">
    <property type="term" value="F:methyltransferase activity"/>
    <property type="evidence" value="ECO:0007669"/>
    <property type="project" value="UniProtKB-KW"/>
</dbReference>